<protein>
    <recommendedName>
        <fullName evidence="3">YwpF-like protein</fullName>
    </recommendedName>
</protein>
<dbReference type="RefSeq" id="WP_209461499.1">
    <property type="nucleotide sequence ID" value="NZ_CP110224.1"/>
</dbReference>
<name>A0ABS4ICW2_9BACI</name>
<dbReference type="Pfam" id="PF14183">
    <property type="entry name" value="YwpF"/>
    <property type="match status" value="1"/>
</dbReference>
<proteinExistence type="predicted"/>
<evidence type="ECO:0008006" key="3">
    <source>
        <dbReference type="Google" id="ProtNLM"/>
    </source>
</evidence>
<evidence type="ECO:0000313" key="1">
    <source>
        <dbReference type="EMBL" id="MBP1968276.1"/>
    </source>
</evidence>
<keyword evidence="2" id="KW-1185">Reference proteome</keyword>
<dbReference type="Proteomes" id="UP001519345">
    <property type="component" value="Unassembled WGS sequence"/>
</dbReference>
<accession>A0ABS4ICW2</accession>
<reference evidence="1 2" key="1">
    <citation type="submission" date="2021-03" db="EMBL/GenBank/DDBJ databases">
        <title>Genomic Encyclopedia of Type Strains, Phase IV (KMG-IV): sequencing the most valuable type-strain genomes for metagenomic binning, comparative biology and taxonomic classification.</title>
        <authorList>
            <person name="Goeker M."/>
        </authorList>
    </citation>
    <scope>NUCLEOTIDE SEQUENCE [LARGE SCALE GENOMIC DNA]</scope>
    <source>
        <strain evidence="1 2">DSM 25609</strain>
    </source>
</reference>
<dbReference type="EMBL" id="JAGGKX010000001">
    <property type="protein sequence ID" value="MBP1968276.1"/>
    <property type="molecule type" value="Genomic_DNA"/>
</dbReference>
<comment type="caution">
    <text evidence="1">The sequence shown here is derived from an EMBL/GenBank/DDBJ whole genome shotgun (WGS) entry which is preliminary data.</text>
</comment>
<dbReference type="InterPro" id="IPR025573">
    <property type="entry name" value="YwpF"/>
</dbReference>
<organism evidence="1 2">
    <name type="scientific">Virgibacillus natechei</name>
    <dbReference type="NCBI Taxonomy" id="1216297"/>
    <lineage>
        <taxon>Bacteria</taxon>
        <taxon>Bacillati</taxon>
        <taxon>Bacillota</taxon>
        <taxon>Bacilli</taxon>
        <taxon>Bacillales</taxon>
        <taxon>Bacillaceae</taxon>
        <taxon>Virgibacillus</taxon>
    </lineage>
</organism>
<evidence type="ECO:0000313" key="2">
    <source>
        <dbReference type="Proteomes" id="UP001519345"/>
    </source>
</evidence>
<gene>
    <name evidence="1" type="ORF">J2Z83_000368</name>
</gene>
<sequence length="136" mass="15753">MKTFKLKSLEVMEPNDTERVQSKIELKDGLTINREDDDNQWLIEAYVDQSYLDYFNTLKEEDEITVKVKITKESNDPATFITSIIRVNPIGDHLNVLFIGPIVNRQEDKTEDVLSALIKEGYQGEELVKKFKEVKS</sequence>